<dbReference type="Gene3D" id="2.70.98.10">
    <property type="match status" value="1"/>
</dbReference>
<protein>
    <recommendedName>
        <fullName evidence="3">DUF4432 domain-containing protein</fullName>
    </recommendedName>
</protein>
<dbReference type="SUPFAM" id="SSF74650">
    <property type="entry name" value="Galactose mutarotase-like"/>
    <property type="match status" value="1"/>
</dbReference>
<evidence type="ECO:0000313" key="2">
    <source>
        <dbReference type="Proteomes" id="UP001500540"/>
    </source>
</evidence>
<reference evidence="2" key="1">
    <citation type="journal article" date="2019" name="Int. J. Syst. Evol. Microbiol.">
        <title>The Global Catalogue of Microorganisms (GCM) 10K type strain sequencing project: providing services to taxonomists for standard genome sequencing and annotation.</title>
        <authorList>
            <consortium name="The Broad Institute Genomics Platform"/>
            <consortium name="The Broad Institute Genome Sequencing Center for Infectious Disease"/>
            <person name="Wu L."/>
            <person name="Ma J."/>
        </authorList>
    </citation>
    <scope>NUCLEOTIDE SEQUENCE [LARGE SCALE GENOMIC DNA]</scope>
    <source>
        <strain evidence="2">JCM 16950</strain>
    </source>
</reference>
<name>A0ABP7H302_9MICO</name>
<keyword evidence="2" id="KW-1185">Reference proteome</keyword>
<proteinExistence type="predicted"/>
<accession>A0ABP7H302</accession>
<sequence length="331" mass="36101">MSVRVDLDWEYRGLRVVRMESSRLCVDVLPDLGGKILNLVDKTQDRNVLWRNQRIYPHPAPLQANFDDHYAGGWDDGFPTCVPCRNEYEDEIPYLGEVWNLPLSVVVEEADSGTAQVRFTGATPITPASWSRTLVLKEDSPSLRLDTVIENSGTRPFSFNWGTHAAVAVSAGDRIDAPAASAVVREAGGGGLGEVDDEYDYPYVALKDGSLFDVRRVLEPATGSFALHVLSRMTDGWIAVTNTETRSGFGLVFDPTVQTAAWQWMNYGGFRGLYHAIIEAWLSPATSLEAAISDRTARVLRPGESFSSSVYGVTYSGVASVTSLAANGAVS</sequence>
<comment type="caution">
    <text evidence="1">The sequence shown here is derived from an EMBL/GenBank/DDBJ whole genome shotgun (WGS) entry which is preliminary data.</text>
</comment>
<evidence type="ECO:0008006" key="3">
    <source>
        <dbReference type="Google" id="ProtNLM"/>
    </source>
</evidence>
<organism evidence="1 2">
    <name type="scientific">Microbacterium kribbense</name>
    <dbReference type="NCBI Taxonomy" id="433645"/>
    <lineage>
        <taxon>Bacteria</taxon>
        <taxon>Bacillati</taxon>
        <taxon>Actinomycetota</taxon>
        <taxon>Actinomycetes</taxon>
        <taxon>Micrococcales</taxon>
        <taxon>Microbacteriaceae</taxon>
        <taxon>Microbacterium</taxon>
    </lineage>
</organism>
<evidence type="ECO:0000313" key="1">
    <source>
        <dbReference type="EMBL" id="GAA3776861.1"/>
    </source>
</evidence>
<dbReference type="RefSeq" id="WP_344785130.1">
    <property type="nucleotide sequence ID" value="NZ_BAABAF010000012.1"/>
</dbReference>
<dbReference type="EMBL" id="BAABAF010000012">
    <property type="protein sequence ID" value="GAA3776861.1"/>
    <property type="molecule type" value="Genomic_DNA"/>
</dbReference>
<dbReference type="InterPro" id="IPR014718">
    <property type="entry name" value="GH-type_carb-bd"/>
</dbReference>
<dbReference type="Proteomes" id="UP001500540">
    <property type="component" value="Unassembled WGS sequence"/>
</dbReference>
<gene>
    <name evidence="1" type="ORF">GCM10022240_30410</name>
</gene>
<dbReference type="InterPro" id="IPR011013">
    <property type="entry name" value="Gal_mutarotase_sf_dom"/>
</dbReference>